<dbReference type="RefSeq" id="WP_376867760.1">
    <property type="nucleotide sequence ID" value="NZ_JBHRYB010000014.1"/>
</dbReference>
<evidence type="ECO:0000313" key="3">
    <source>
        <dbReference type="Proteomes" id="UP001595722"/>
    </source>
</evidence>
<dbReference type="Proteomes" id="UP001595722">
    <property type="component" value="Unassembled WGS sequence"/>
</dbReference>
<dbReference type="InterPro" id="IPR010982">
    <property type="entry name" value="Lambda_DNA-bd_dom_sf"/>
</dbReference>
<organism evidence="2 3">
    <name type="scientific">Bacterioplanoides pacificum</name>
    <dbReference type="NCBI Taxonomy" id="1171596"/>
    <lineage>
        <taxon>Bacteria</taxon>
        <taxon>Pseudomonadati</taxon>
        <taxon>Pseudomonadota</taxon>
        <taxon>Gammaproteobacteria</taxon>
        <taxon>Oceanospirillales</taxon>
        <taxon>Oceanospirillaceae</taxon>
        <taxon>Bacterioplanoides</taxon>
    </lineage>
</organism>
<reference evidence="3" key="1">
    <citation type="journal article" date="2019" name="Int. J. Syst. Evol. Microbiol.">
        <title>The Global Catalogue of Microorganisms (GCM) 10K type strain sequencing project: providing services to taxonomists for standard genome sequencing and annotation.</title>
        <authorList>
            <consortium name="The Broad Institute Genomics Platform"/>
            <consortium name="The Broad Institute Genome Sequencing Center for Infectious Disease"/>
            <person name="Wu L."/>
            <person name="Ma J."/>
        </authorList>
    </citation>
    <scope>NUCLEOTIDE SEQUENCE [LARGE SCALE GENOMIC DNA]</scope>
    <source>
        <strain evidence="3">KCTC 42424</strain>
    </source>
</reference>
<dbReference type="SMART" id="SM00530">
    <property type="entry name" value="HTH_XRE"/>
    <property type="match status" value="1"/>
</dbReference>
<keyword evidence="3" id="KW-1185">Reference proteome</keyword>
<name>A0ABV7VV40_9GAMM</name>
<dbReference type="Gene3D" id="1.10.260.40">
    <property type="entry name" value="lambda repressor-like DNA-binding domains"/>
    <property type="match status" value="1"/>
</dbReference>
<protein>
    <submittedName>
        <fullName evidence="2">Helix-turn-helix domain-containing protein</fullName>
    </submittedName>
</protein>
<dbReference type="PROSITE" id="PS50943">
    <property type="entry name" value="HTH_CROC1"/>
    <property type="match status" value="1"/>
</dbReference>
<evidence type="ECO:0000259" key="1">
    <source>
        <dbReference type="PROSITE" id="PS50943"/>
    </source>
</evidence>
<dbReference type="Pfam" id="PF01381">
    <property type="entry name" value="HTH_3"/>
    <property type="match status" value="1"/>
</dbReference>
<feature type="domain" description="HTH cro/C1-type" evidence="1">
    <location>
        <begin position="17"/>
        <end position="72"/>
    </location>
</feature>
<gene>
    <name evidence="2" type="ORF">ACFOMG_14865</name>
</gene>
<dbReference type="SUPFAM" id="SSF47413">
    <property type="entry name" value="lambda repressor-like DNA-binding domains"/>
    <property type="match status" value="1"/>
</dbReference>
<dbReference type="CDD" id="cd00093">
    <property type="entry name" value="HTH_XRE"/>
    <property type="match status" value="1"/>
</dbReference>
<sequence>MHKSLNSPEHQRLTTWLKSVREKHGMTMRDLAEKLDTPHSFVGKTEQGERRLDVVEFIQYCEALGVDPLEGLKEVMERTA</sequence>
<dbReference type="InterPro" id="IPR001387">
    <property type="entry name" value="Cro/C1-type_HTH"/>
</dbReference>
<comment type="caution">
    <text evidence="2">The sequence shown here is derived from an EMBL/GenBank/DDBJ whole genome shotgun (WGS) entry which is preliminary data.</text>
</comment>
<proteinExistence type="predicted"/>
<evidence type="ECO:0000313" key="2">
    <source>
        <dbReference type="EMBL" id="MFC3681384.1"/>
    </source>
</evidence>
<dbReference type="EMBL" id="JBHRYB010000014">
    <property type="protein sequence ID" value="MFC3681384.1"/>
    <property type="molecule type" value="Genomic_DNA"/>
</dbReference>
<accession>A0ABV7VV40</accession>